<evidence type="ECO:0000313" key="2">
    <source>
        <dbReference type="EMBL" id="KAF6745178.1"/>
    </source>
</evidence>
<gene>
    <name evidence="2" type="ORF">DFP72DRAFT_856724</name>
</gene>
<protein>
    <submittedName>
        <fullName evidence="2">Uncharacterized protein</fullName>
    </submittedName>
</protein>
<dbReference type="EMBL" id="JACGCI010000109">
    <property type="protein sequence ID" value="KAF6745178.1"/>
    <property type="molecule type" value="Genomic_DNA"/>
</dbReference>
<evidence type="ECO:0000313" key="3">
    <source>
        <dbReference type="Proteomes" id="UP000521943"/>
    </source>
</evidence>
<organism evidence="2 3">
    <name type="scientific">Ephemerocybe angulata</name>
    <dbReference type="NCBI Taxonomy" id="980116"/>
    <lineage>
        <taxon>Eukaryota</taxon>
        <taxon>Fungi</taxon>
        <taxon>Dikarya</taxon>
        <taxon>Basidiomycota</taxon>
        <taxon>Agaricomycotina</taxon>
        <taxon>Agaricomycetes</taxon>
        <taxon>Agaricomycetidae</taxon>
        <taxon>Agaricales</taxon>
        <taxon>Agaricineae</taxon>
        <taxon>Psathyrellaceae</taxon>
        <taxon>Ephemerocybe</taxon>
    </lineage>
</organism>
<dbReference type="Proteomes" id="UP000521943">
    <property type="component" value="Unassembled WGS sequence"/>
</dbReference>
<keyword evidence="1" id="KW-0732">Signal</keyword>
<feature type="signal peptide" evidence="1">
    <location>
        <begin position="1"/>
        <end position="21"/>
    </location>
</feature>
<proteinExistence type="predicted"/>
<evidence type="ECO:0000256" key="1">
    <source>
        <dbReference type="SAM" id="SignalP"/>
    </source>
</evidence>
<dbReference type="AlphaFoldDB" id="A0A8H6HG29"/>
<feature type="chain" id="PRO_5034724065" evidence="1">
    <location>
        <begin position="22"/>
        <end position="158"/>
    </location>
</feature>
<sequence>MRFNVLVLVPTIVALASYVQGHSDVRRSLLRRSEIVGELAEISTRDLIDELSSRLEARAGNNDKPPTPPPFVRSAAAARRRAQAIVNHNQNFGVPSMTPARRASDKENVGTPMRIARFTPAAHHRQSMVYRSVTLRPASSAAFASDAEAGPRNHGPSN</sequence>
<keyword evidence="3" id="KW-1185">Reference proteome</keyword>
<name>A0A8H6HG29_9AGAR</name>
<accession>A0A8H6HG29</accession>
<comment type="caution">
    <text evidence="2">The sequence shown here is derived from an EMBL/GenBank/DDBJ whole genome shotgun (WGS) entry which is preliminary data.</text>
</comment>
<reference evidence="2 3" key="1">
    <citation type="submission" date="2020-07" db="EMBL/GenBank/DDBJ databases">
        <title>Comparative genomics of pyrophilous fungi reveals a link between fire events and developmental genes.</title>
        <authorList>
            <consortium name="DOE Joint Genome Institute"/>
            <person name="Steindorff A.S."/>
            <person name="Carver A."/>
            <person name="Calhoun S."/>
            <person name="Stillman K."/>
            <person name="Liu H."/>
            <person name="Lipzen A."/>
            <person name="Pangilinan J."/>
            <person name="Labutti K."/>
            <person name="Bruns T.D."/>
            <person name="Grigoriev I.V."/>
        </authorList>
    </citation>
    <scope>NUCLEOTIDE SEQUENCE [LARGE SCALE GENOMIC DNA]</scope>
    <source>
        <strain evidence="2 3">CBS 144469</strain>
    </source>
</reference>